<comment type="caution">
    <text evidence="9">The sequence shown here is derived from an EMBL/GenBank/DDBJ whole genome shotgun (WGS) entry which is preliminary data.</text>
</comment>
<protein>
    <recommendedName>
        <fullName evidence="5">UDP-N-acetylglucosamine kinase</fullName>
        <ecNumber evidence="2">2.7.1.176</ecNumber>
    </recommendedName>
    <alternativeName>
        <fullName evidence="5">UDP-N-acetylglucosamine kinase</fullName>
    </alternativeName>
</protein>
<sequence length="338" mass="36329">MTVAWELGEAQSREILEQLVVPAVFPDSTPHAVPTVIFVAGQVGSGRTRVIGGLAAQHPADLAVVSGDGLRAFHPRYLAAVRSGDLEAQRTVAEETSPWFAACLRHARAITRSLVIEGAFPNPSTVVSTAGVFANDGFQTRVVVVGVSRAESVMGMVSAHLTNVRDGIRTPFPGVELHDRGWDGTRGLVAMLEESADADQLTILDRTGRVVFDEKRSDAQPRFAGAVAALERAQERPMSPLEAAQWMSELRRVTEFAADHPDAEGAVTGALIELYEIGVRDVLPALAVPQGSQVVARQQRQYVDHLTRLRHSLRPAAPRFAPAPVPVTPTPDRGGISR</sequence>
<evidence type="ECO:0000256" key="6">
    <source>
        <dbReference type="ARBA" id="ARBA00048178"/>
    </source>
</evidence>
<evidence type="ECO:0000256" key="4">
    <source>
        <dbReference type="ARBA" id="ARBA00022840"/>
    </source>
</evidence>
<dbReference type="Gene3D" id="3.40.50.300">
    <property type="entry name" value="P-loop containing nucleotide triphosphate hydrolases"/>
    <property type="match status" value="1"/>
</dbReference>
<comment type="catalytic activity">
    <reaction evidence="6">
        <text>UDP-N-acetyl-alpha-D-glucosamine + ATP = UDP-N-acetyl-alpha-D-glucosamine 3'-phosphate + ADP + H(+)</text>
        <dbReference type="Rhea" id="RHEA:32671"/>
        <dbReference type="ChEBI" id="CHEBI:15378"/>
        <dbReference type="ChEBI" id="CHEBI:30616"/>
        <dbReference type="ChEBI" id="CHEBI:57705"/>
        <dbReference type="ChEBI" id="CHEBI:64353"/>
        <dbReference type="ChEBI" id="CHEBI:456216"/>
        <dbReference type="EC" id="2.7.1.176"/>
    </reaction>
</comment>
<dbReference type="InterPro" id="IPR027417">
    <property type="entry name" value="P-loop_NTPase"/>
</dbReference>
<proteinExistence type="inferred from homology"/>
<dbReference type="SUPFAM" id="SSF52540">
    <property type="entry name" value="P-loop containing nucleoside triphosphate hydrolases"/>
    <property type="match status" value="1"/>
</dbReference>
<evidence type="ECO:0000313" key="10">
    <source>
        <dbReference type="Proteomes" id="UP000537775"/>
    </source>
</evidence>
<feature type="domain" description="Zeta toxin" evidence="8">
    <location>
        <begin position="30"/>
        <end position="215"/>
    </location>
</feature>
<keyword evidence="4" id="KW-0067">ATP-binding</keyword>
<evidence type="ECO:0000256" key="2">
    <source>
        <dbReference type="ARBA" id="ARBA00011963"/>
    </source>
</evidence>
<dbReference type="RefSeq" id="WP_184749272.1">
    <property type="nucleotide sequence ID" value="NZ_BAAAJR010000008.1"/>
</dbReference>
<keyword evidence="10" id="KW-1185">Reference proteome</keyword>
<dbReference type="GO" id="GO:0005524">
    <property type="term" value="F:ATP binding"/>
    <property type="evidence" value="ECO:0007669"/>
    <property type="project" value="UniProtKB-KW"/>
</dbReference>
<reference evidence="9 10" key="1">
    <citation type="submission" date="2020-08" db="EMBL/GenBank/DDBJ databases">
        <title>Sequencing the genomes of 1000 actinobacteria strains.</title>
        <authorList>
            <person name="Klenk H.-P."/>
        </authorList>
    </citation>
    <scope>NUCLEOTIDE SEQUENCE [LARGE SCALE GENOMIC DNA]</scope>
    <source>
        <strain evidence="9 10">DSM 12511</strain>
    </source>
</reference>
<dbReference type="GO" id="GO:0016301">
    <property type="term" value="F:kinase activity"/>
    <property type="evidence" value="ECO:0007669"/>
    <property type="project" value="InterPro"/>
</dbReference>
<dbReference type="InterPro" id="IPR010488">
    <property type="entry name" value="Zeta_toxin_domain"/>
</dbReference>
<accession>A0A7X0KTC9</accession>
<dbReference type="EMBL" id="JACHML010000001">
    <property type="protein sequence ID" value="MBB6390000.1"/>
    <property type="molecule type" value="Genomic_DNA"/>
</dbReference>
<name>A0A7X0KTC9_9MICO</name>
<feature type="region of interest" description="Disordered" evidence="7">
    <location>
        <begin position="318"/>
        <end position="338"/>
    </location>
</feature>
<dbReference type="Proteomes" id="UP000537775">
    <property type="component" value="Unassembled WGS sequence"/>
</dbReference>
<gene>
    <name evidence="9" type="ORF">HD594_000313</name>
</gene>
<evidence type="ECO:0000256" key="1">
    <source>
        <dbReference type="ARBA" id="ARBA00009104"/>
    </source>
</evidence>
<comment type="similarity">
    <text evidence="1">Belongs to the zeta toxin family.</text>
</comment>
<evidence type="ECO:0000256" key="3">
    <source>
        <dbReference type="ARBA" id="ARBA00022741"/>
    </source>
</evidence>
<dbReference type="EC" id="2.7.1.176" evidence="2"/>
<keyword evidence="3" id="KW-0547">Nucleotide-binding</keyword>
<evidence type="ECO:0000256" key="7">
    <source>
        <dbReference type="SAM" id="MobiDB-lite"/>
    </source>
</evidence>
<dbReference type="Pfam" id="PF06414">
    <property type="entry name" value="Zeta_toxin"/>
    <property type="match status" value="1"/>
</dbReference>
<evidence type="ECO:0000256" key="5">
    <source>
        <dbReference type="ARBA" id="ARBA00032897"/>
    </source>
</evidence>
<organism evidence="9 10">
    <name type="scientific">Microbacterium thalassium</name>
    <dbReference type="NCBI Taxonomy" id="362649"/>
    <lineage>
        <taxon>Bacteria</taxon>
        <taxon>Bacillati</taxon>
        <taxon>Actinomycetota</taxon>
        <taxon>Actinomycetes</taxon>
        <taxon>Micrococcales</taxon>
        <taxon>Microbacteriaceae</taxon>
        <taxon>Microbacterium</taxon>
    </lineage>
</organism>
<evidence type="ECO:0000313" key="9">
    <source>
        <dbReference type="EMBL" id="MBB6390000.1"/>
    </source>
</evidence>
<evidence type="ECO:0000259" key="8">
    <source>
        <dbReference type="Pfam" id="PF06414"/>
    </source>
</evidence>
<dbReference type="AlphaFoldDB" id="A0A7X0KTC9"/>